<dbReference type="EMBL" id="JAPFFF010000037">
    <property type="protein sequence ID" value="KAK8842890.1"/>
    <property type="molecule type" value="Genomic_DNA"/>
</dbReference>
<keyword evidence="2" id="KW-1185">Reference proteome</keyword>
<proteinExistence type="predicted"/>
<comment type="caution">
    <text evidence="1">The sequence shown here is derived from an EMBL/GenBank/DDBJ whole genome shotgun (WGS) entry which is preliminary data.</text>
</comment>
<dbReference type="Proteomes" id="UP001470230">
    <property type="component" value="Unassembled WGS sequence"/>
</dbReference>
<evidence type="ECO:0000313" key="2">
    <source>
        <dbReference type="Proteomes" id="UP001470230"/>
    </source>
</evidence>
<sequence length="105" mass="12267">MSQPKIDIEDSEGMYFKRIVLMNKHGDFTLTAKYDISNVEKLFEEYNCTIVKAPKKFHRSSIITFYRNSDPGKLKIAHLDLFCEDPNGKFRKSRSKLKYKPVSEA</sequence>
<reference evidence="1 2" key="1">
    <citation type="submission" date="2024-04" db="EMBL/GenBank/DDBJ databases">
        <title>Tritrichomonas musculus Genome.</title>
        <authorList>
            <person name="Alves-Ferreira E."/>
            <person name="Grigg M."/>
            <person name="Lorenzi H."/>
            <person name="Galac M."/>
        </authorList>
    </citation>
    <scope>NUCLEOTIDE SEQUENCE [LARGE SCALE GENOMIC DNA]</scope>
    <source>
        <strain evidence="1 2">EAF2021</strain>
    </source>
</reference>
<evidence type="ECO:0000313" key="1">
    <source>
        <dbReference type="EMBL" id="KAK8842890.1"/>
    </source>
</evidence>
<name>A0ABR2H9J7_9EUKA</name>
<protein>
    <submittedName>
        <fullName evidence="1">Uncharacterized protein</fullName>
    </submittedName>
</protein>
<accession>A0ABR2H9J7</accession>
<organism evidence="1 2">
    <name type="scientific">Tritrichomonas musculus</name>
    <dbReference type="NCBI Taxonomy" id="1915356"/>
    <lineage>
        <taxon>Eukaryota</taxon>
        <taxon>Metamonada</taxon>
        <taxon>Parabasalia</taxon>
        <taxon>Tritrichomonadida</taxon>
        <taxon>Tritrichomonadidae</taxon>
        <taxon>Tritrichomonas</taxon>
    </lineage>
</organism>
<gene>
    <name evidence="1" type="ORF">M9Y10_025756</name>
</gene>